<sequence length="173" mass="18802">MIGRSLGCVSQWATISKSNSLAWRKLSAPAVPYLSILNTCDCGPIERQLPRHRGRATAIRSRPCAGLHNVPRTFSARLILVTHPIQASRRLLALLVWVIIATATGCAPRLQYGTHRCLQLPRGHRPDSPVLHLPAEHICAAPNLSSFGSGCTVRGQRPMPSSPCTHRGVVGLR</sequence>
<accession>A0ACB8R9Q9</accession>
<dbReference type="EMBL" id="MU276180">
    <property type="protein sequence ID" value="KAI0040632.1"/>
    <property type="molecule type" value="Genomic_DNA"/>
</dbReference>
<reference evidence="1" key="2">
    <citation type="journal article" date="2022" name="New Phytol.">
        <title>Evolutionary transition to the ectomycorrhizal habit in the genomes of a hyperdiverse lineage of mushroom-forming fungi.</title>
        <authorList>
            <person name="Looney B."/>
            <person name="Miyauchi S."/>
            <person name="Morin E."/>
            <person name="Drula E."/>
            <person name="Courty P.E."/>
            <person name="Kohler A."/>
            <person name="Kuo A."/>
            <person name="LaButti K."/>
            <person name="Pangilinan J."/>
            <person name="Lipzen A."/>
            <person name="Riley R."/>
            <person name="Andreopoulos W."/>
            <person name="He G."/>
            <person name="Johnson J."/>
            <person name="Nolan M."/>
            <person name="Tritt A."/>
            <person name="Barry K.W."/>
            <person name="Grigoriev I.V."/>
            <person name="Nagy L.G."/>
            <person name="Hibbett D."/>
            <person name="Henrissat B."/>
            <person name="Matheny P.B."/>
            <person name="Labbe J."/>
            <person name="Martin F.M."/>
        </authorList>
    </citation>
    <scope>NUCLEOTIDE SEQUENCE</scope>
    <source>
        <strain evidence="1">FP105234-sp</strain>
    </source>
</reference>
<organism evidence="1 2">
    <name type="scientific">Auriscalpium vulgare</name>
    <dbReference type="NCBI Taxonomy" id="40419"/>
    <lineage>
        <taxon>Eukaryota</taxon>
        <taxon>Fungi</taxon>
        <taxon>Dikarya</taxon>
        <taxon>Basidiomycota</taxon>
        <taxon>Agaricomycotina</taxon>
        <taxon>Agaricomycetes</taxon>
        <taxon>Russulales</taxon>
        <taxon>Auriscalpiaceae</taxon>
        <taxon>Auriscalpium</taxon>
    </lineage>
</organism>
<reference evidence="1" key="1">
    <citation type="submission" date="2021-02" db="EMBL/GenBank/DDBJ databases">
        <authorList>
            <consortium name="DOE Joint Genome Institute"/>
            <person name="Ahrendt S."/>
            <person name="Looney B.P."/>
            <person name="Miyauchi S."/>
            <person name="Morin E."/>
            <person name="Drula E."/>
            <person name="Courty P.E."/>
            <person name="Chicoki N."/>
            <person name="Fauchery L."/>
            <person name="Kohler A."/>
            <person name="Kuo A."/>
            <person name="Labutti K."/>
            <person name="Pangilinan J."/>
            <person name="Lipzen A."/>
            <person name="Riley R."/>
            <person name="Andreopoulos W."/>
            <person name="He G."/>
            <person name="Johnson J."/>
            <person name="Barry K.W."/>
            <person name="Grigoriev I.V."/>
            <person name="Nagy L."/>
            <person name="Hibbett D."/>
            <person name="Henrissat B."/>
            <person name="Matheny P.B."/>
            <person name="Labbe J."/>
            <person name="Martin F."/>
        </authorList>
    </citation>
    <scope>NUCLEOTIDE SEQUENCE</scope>
    <source>
        <strain evidence="1">FP105234-sp</strain>
    </source>
</reference>
<comment type="caution">
    <text evidence="1">The sequence shown here is derived from an EMBL/GenBank/DDBJ whole genome shotgun (WGS) entry which is preliminary data.</text>
</comment>
<evidence type="ECO:0000313" key="2">
    <source>
        <dbReference type="Proteomes" id="UP000814033"/>
    </source>
</evidence>
<evidence type="ECO:0000313" key="1">
    <source>
        <dbReference type="EMBL" id="KAI0040632.1"/>
    </source>
</evidence>
<proteinExistence type="predicted"/>
<protein>
    <submittedName>
        <fullName evidence="1">Uncharacterized protein</fullName>
    </submittedName>
</protein>
<keyword evidence="2" id="KW-1185">Reference proteome</keyword>
<name>A0ACB8R9Q9_9AGAM</name>
<gene>
    <name evidence="1" type="ORF">FA95DRAFT_851161</name>
</gene>
<dbReference type="Proteomes" id="UP000814033">
    <property type="component" value="Unassembled WGS sequence"/>
</dbReference>